<gene>
    <name evidence="2" type="ORF">RBSWK_06231</name>
</gene>
<dbReference type="EMBL" id="AMWG01000179">
    <property type="protein sequence ID" value="ELP29846.1"/>
    <property type="molecule type" value="Genomic_DNA"/>
</dbReference>
<proteinExistence type="predicted"/>
<feature type="transmembrane region" description="Helical" evidence="1">
    <location>
        <begin position="76"/>
        <end position="98"/>
    </location>
</feature>
<sequence>MVCVKWLLNQLASRGFVVSMGAQLPLNRNKRRSKAMIPDTVSPWLAELVREELLPDETILWAETPKPRFFTAGSTATFAFAVVWTAFSLFWVASALGFQVPKFDRGVDFFALFGVPFVLIGFAMLSTPIWAYRNAFKTVYLLTDQRAITFVGGFRMTIRSFHPRELRTVYRKQFADGSGDVIFNAKRWTDSEGTSHSEEIGFLGIPDVKSVEQLLKEMVESHRRQAERKMLERRGGRDG</sequence>
<evidence type="ECO:0000313" key="3">
    <source>
        <dbReference type="Proteomes" id="UP000010959"/>
    </source>
</evidence>
<keyword evidence="1" id="KW-0812">Transmembrane</keyword>
<reference evidence="2 3" key="1">
    <citation type="journal article" date="2013" name="Mar. Genomics">
        <title>Expression of sulfatases in Rhodopirellula baltica and the diversity of sulfatases in the genus Rhodopirellula.</title>
        <authorList>
            <person name="Wegner C.E."/>
            <person name="Richter-Heitmann T."/>
            <person name="Klindworth A."/>
            <person name="Klockow C."/>
            <person name="Richter M."/>
            <person name="Achstetter T."/>
            <person name="Glockner F.O."/>
            <person name="Harder J."/>
        </authorList>
    </citation>
    <scope>NUCLEOTIDE SEQUENCE [LARGE SCALE GENOMIC DNA]</scope>
    <source>
        <strain evidence="2 3">SWK14</strain>
    </source>
</reference>
<evidence type="ECO:0008006" key="4">
    <source>
        <dbReference type="Google" id="ProtNLM"/>
    </source>
</evidence>
<accession>L7C9Q5</accession>
<evidence type="ECO:0000313" key="2">
    <source>
        <dbReference type="EMBL" id="ELP29846.1"/>
    </source>
</evidence>
<keyword evidence="1" id="KW-0472">Membrane</keyword>
<dbReference type="AlphaFoldDB" id="L7C9Q5"/>
<evidence type="ECO:0000256" key="1">
    <source>
        <dbReference type="SAM" id="Phobius"/>
    </source>
</evidence>
<name>L7C9Q5_RHOBT</name>
<dbReference type="Proteomes" id="UP000010959">
    <property type="component" value="Unassembled WGS sequence"/>
</dbReference>
<comment type="caution">
    <text evidence="2">The sequence shown here is derived from an EMBL/GenBank/DDBJ whole genome shotgun (WGS) entry which is preliminary data.</text>
</comment>
<dbReference type="PATRIC" id="fig|993516.3.peg.6676"/>
<organism evidence="2 3">
    <name type="scientific">Rhodopirellula baltica SWK14</name>
    <dbReference type="NCBI Taxonomy" id="993516"/>
    <lineage>
        <taxon>Bacteria</taxon>
        <taxon>Pseudomonadati</taxon>
        <taxon>Planctomycetota</taxon>
        <taxon>Planctomycetia</taxon>
        <taxon>Pirellulales</taxon>
        <taxon>Pirellulaceae</taxon>
        <taxon>Rhodopirellula</taxon>
    </lineage>
</organism>
<protein>
    <recommendedName>
        <fullName evidence="4">DUF304 domain-containing protein</fullName>
    </recommendedName>
</protein>
<feature type="transmembrane region" description="Helical" evidence="1">
    <location>
        <begin position="110"/>
        <end position="132"/>
    </location>
</feature>
<keyword evidence="1" id="KW-1133">Transmembrane helix</keyword>